<keyword evidence="3" id="KW-0813">Transport</keyword>
<evidence type="ECO:0000256" key="6">
    <source>
        <dbReference type="ARBA" id="ARBA00023136"/>
    </source>
</evidence>
<comment type="similarity">
    <text evidence="2">Belongs to the major facilitator superfamily. Sugar transporter (TC 2.A.1.1) family.</text>
</comment>
<organism evidence="9 10">
    <name type="scientific">Duganella qianjiadongensis</name>
    <dbReference type="NCBI Taxonomy" id="2692176"/>
    <lineage>
        <taxon>Bacteria</taxon>
        <taxon>Pseudomonadati</taxon>
        <taxon>Pseudomonadota</taxon>
        <taxon>Betaproteobacteria</taxon>
        <taxon>Burkholderiales</taxon>
        <taxon>Oxalobacteraceae</taxon>
        <taxon>Telluria group</taxon>
        <taxon>Duganella</taxon>
    </lineage>
</organism>
<keyword evidence="10" id="KW-1185">Reference proteome</keyword>
<feature type="transmembrane region" description="Helical" evidence="7">
    <location>
        <begin position="558"/>
        <end position="576"/>
    </location>
</feature>
<evidence type="ECO:0000256" key="4">
    <source>
        <dbReference type="ARBA" id="ARBA00022692"/>
    </source>
</evidence>
<name>A0ABW9VE33_9BURK</name>
<keyword evidence="4 7" id="KW-0812">Transmembrane</keyword>
<dbReference type="SUPFAM" id="SSF103473">
    <property type="entry name" value="MFS general substrate transporter"/>
    <property type="match status" value="1"/>
</dbReference>
<dbReference type="PANTHER" id="PTHR48023">
    <property type="entry name" value="D-XYLOSE-PROTON SYMPORTER-LIKE 2"/>
    <property type="match status" value="1"/>
</dbReference>
<feature type="transmembrane region" description="Helical" evidence="7">
    <location>
        <begin position="489"/>
        <end position="514"/>
    </location>
</feature>
<feature type="transmembrane region" description="Helical" evidence="7">
    <location>
        <begin position="323"/>
        <end position="340"/>
    </location>
</feature>
<sequence length="609" mass="63598">MAIVPQWLAQPRHYQRFVLCIAGLGGLLYGIDVGIIAGALPYLEASAAARWGLTAQQLGLVVAAVLLGSVLSSLAAGALADRFGRLPVMVLAGALFSLSIPVIALADAYLPLLLGRLLQGISGGLIGVVVPLYLAECLPADQRGRGTGLFQLLLTLGLVLAALLGLLVAQQIDQLAGQASALVIAAKDRAWRQIFWLSLPPGLLFTGGACLLAESPRWLLQRAGGPAEQTHQRAQAAALAALCRSAAPAQAQVQLAAMLQQTPAQAQQGRGSLLQWQYAAPFLLACSILALNQASGINSILAYSVTILDQAGLPGALANSGDVLLKLVNALMTVLAVLLVDRKGRKFLLTLGSAGMALALLAAGLLFAAQESGQQDVRPALAQAVQGRSLQLGSAQLAALVPAGDWQLTLAYSYGPYKATRQLRGAGGNIAGVGLALAPPVQLEGDSVIGAAFRRLHLNPFPDLALAQQAPLLLERATLGSLPAQRHGWLMLGCLLLFIASFAVGPGVCVWLALSELMPTRIRSNGMSVALLINQFVSTAIAAVFLPTVVQFGYAPMFYSWAACALLYFLVAALLLPETRGKTLEEISLHFRLARDKPAEAAQPGGVPE</sequence>
<dbReference type="PRINTS" id="PR00171">
    <property type="entry name" value="SUGRTRNSPORT"/>
</dbReference>
<feature type="transmembrane region" description="Helical" evidence="7">
    <location>
        <begin position="347"/>
        <end position="369"/>
    </location>
</feature>
<feature type="transmembrane region" description="Helical" evidence="7">
    <location>
        <begin position="86"/>
        <end position="105"/>
    </location>
</feature>
<protein>
    <submittedName>
        <fullName evidence="9">MFS transporter</fullName>
    </submittedName>
</protein>
<dbReference type="InterPro" id="IPR036259">
    <property type="entry name" value="MFS_trans_sf"/>
</dbReference>
<feature type="transmembrane region" description="Helical" evidence="7">
    <location>
        <begin position="17"/>
        <end position="40"/>
    </location>
</feature>
<evidence type="ECO:0000259" key="8">
    <source>
        <dbReference type="PROSITE" id="PS50850"/>
    </source>
</evidence>
<reference evidence="9 10" key="1">
    <citation type="submission" date="2019-12" db="EMBL/GenBank/DDBJ databases">
        <title>Novel species isolated from a subtropical stream in China.</title>
        <authorList>
            <person name="Lu H."/>
        </authorList>
    </citation>
    <scope>NUCLEOTIDE SEQUENCE [LARGE SCALE GENOMIC DNA]</scope>
    <source>
        <strain evidence="9 10">CY13W</strain>
    </source>
</reference>
<dbReference type="PROSITE" id="PS50850">
    <property type="entry name" value="MFS"/>
    <property type="match status" value="1"/>
</dbReference>
<dbReference type="InterPro" id="IPR005829">
    <property type="entry name" value="Sugar_transporter_CS"/>
</dbReference>
<dbReference type="Gene3D" id="1.20.1250.20">
    <property type="entry name" value="MFS general substrate transporter like domains"/>
    <property type="match status" value="2"/>
</dbReference>
<proteinExistence type="inferred from homology"/>
<feature type="transmembrane region" description="Helical" evidence="7">
    <location>
        <begin position="147"/>
        <end position="169"/>
    </location>
</feature>
<evidence type="ECO:0000256" key="5">
    <source>
        <dbReference type="ARBA" id="ARBA00022989"/>
    </source>
</evidence>
<dbReference type="PROSITE" id="PS00217">
    <property type="entry name" value="SUGAR_TRANSPORT_2"/>
    <property type="match status" value="1"/>
</dbReference>
<evidence type="ECO:0000256" key="7">
    <source>
        <dbReference type="SAM" id="Phobius"/>
    </source>
</evidence>
<keyword evidence="5 7" id="KW-1133">Transmembrane helix</keyword>
<evidence type="ECO:0000256" key="3">
    <source>
        <dbReference type="ARBA" id="ARBA00022448"/>
    </source>
</evidence>
<dbReference type="Proteomes" id="UP000478090">
    <property type="component" value="Unassembled WGS sequence"/>
</dbReference>
<dbReference type="PANTHER" id="PTHR48023:SF4">
    <property type="entry name" value="D-XYLOSE-PROTON SYMPORTER-LIKE 2"/>
    <property type="match status" value="1"/>
</dbReference>
<keyword evidence="6 7" id="KW-0472">Membrane</keyword>
<feature type="transmembrane region" description="Helical" evidence="7">
    <location>
        <begin position="117"/>
        <end position="135"/>
    </location>
</feature>
<gene>
    <name evidence="9" type="ORF">GTP27_00890</name>
</gene>
<evidence type="ECO:0000256" key="2">
    <source>
        <dbReference type="ARBA" id="ARBA00010992"/>
    </source>
</evidence>
<accession>A0ABW9VE33</accession>
<dbReference type="InterPro" id="IPR020846">
    <property type="entry name" value="MFS_dom"/>
</dbReference>
<dbReference type="InterPro" id="IPR003663">
    <property type="entry name" value="Sugar/inositol_transpt"/>
</dbReference>
<evidence type="ECO:0000256" key="1">
    <source>
        <dbReference type="ARBA" id="ARBA00004141"/>
    </source>
</evidence>
<feature type="domain" description="Major facilitator superfamily (MFS) profile" evidence="8">
    <location>
        <begin position="18"/>
        <end position="580"/>
    </location>
</feature>
<comment type="caution">
    <text evidence="9">The sequence shown here is derived from an EMBL/GenBank/DDBJ whole genome shotgun (WGS) entry which is preliminary data.</text>
</comment>
<dbReference type="Pfam" id="PF00083">
    <property type="entry name" value="Sugar_tr"/>
    <property type="match status" value="2"/>
</dbReference>
<comment type="subcellular location">
    <subcellularLocation>
        <location evidence="1">Membrane</location>
        <topology evidence="1">Multi-pass membrane protein</topology>
    </subcellularLocation>
</comment>
<feature type="transmembrane region" description="Helical" evidence="7">
    <location>
        <begin position="526"/>
        <end position="546"/>
    </location>
</feature>
<dbReference type="InterPro" id="IPR005828">
    <property type="entry name" value="MFS_sugar_transport-like"/>
</dbReference>
<dbReference type="InterPro" id="IPR050820">
    <property type="entry name" value="MFS_Sugar_Transporter"/>
</dbReference>
<feature type="transmembrane region" description="Helical" evidence="7">
    <location>
        <begin position="60"/>
        <end position="79"/>
    </location>
</feature>
<evidence type="ECO:0000313" key="10">
    <source>
        <dbReference type="Proteomes" id="UP000478090"/>
    </source>
</evidence>
<feature type="transmembrane region" description="Helical" evidence="7">
    <location>
        <begin position="194"/>
        <end position="213"/>
    </location>
</feature>
<evidence type="ECO:0000313" key="9">
    <source>
        <dbReference type="EMBL" id="MYM37881.1"/>
    </source>
</evidence>
<dbReference type="EMBL" id="WWCM01000001">
    <property type="protein sequence ID" value="MYM37881.1"/>
    <property type="molecule type" value="Genomic_DNA"/>
</dbReference>
<feature type="transmembrane region" description="Helical" evidence="7">
    <location>
        <begin position="278"/>
        <end position="303"/>
    </location>
</feature>